<proteinExistence type="predicted"/>
<reference evidence="2 3" key="1">
    <citation type="submission" date="2016-12" db="EMBL/GenBank/DDBJ databases">
        <title>Genomic comparison of strains in the 'Actinomyces naeslundii' group.</title>
        <authorList>
            <person name="Mughal S.R."/>
            <person name="Do T."/>
            <person name="Gilbert S.C."/>
            <person name="Witherden E.A."/>
            <person name="Didelot X."/>
            <person name="Beighton D."/>
        </authorList>
    </citation>
    <scope>NUCLEOTIDE SEQUENCE [LARGE SCALE GENOMIC DNA]</scope>
    <source>
        <strain evidence="2 3">WE8B-23</strain>
    </source>
</reference>
<evidence type="ECO:0000313" key="3">
    <source>
        <dbReference type="Proteomes" id="UP000185963"/>
    </source>
</evidence>
<dbReference type="Proteomes" id="UP000185963">
    <property type="component" value="Unassembled WGS sequence"/>
</dbReference>
<dbReference type="AlphaFoldDB" id="A0A1Q8WJ43"/>
<protein>
    <submittedName>
        <fullName evidence="2">Uncharacterized protein</fullName>
    </submittedName>
</protein>
<feature type="transmembrane region" description="Helical" evidence="1">
    <location>
        <begin position="46"/>
        <end position="72"/>
    </location>
</feature>
<keyword evidence="1" id="KW-1133">Transmembrane helix</keyword>
<organism evidence="2 3">
    <name type="scientific">Actinomyces oris</name>
    <dbReference type="NCBI Taxonomy" id="544580"/>
    <lineage>
        <taxon>Bacteria</taxon>
        <taxon>Bacillati</taxon>
        <taxon>Actinomycetota</taxon>
        <taxon>Actinomycetes</taxon>
        <taxon>Actinomycetales</taxon>
        <taxon>Actinomycetaceae</taxon>
        <taxon>Actinomyces</taxon>
    </lineage>
</organism>
<evidence type="ECO:0000313" key="2">
    <source>
        <dbReference type="EMBL" id="OLO66272.1"/>
    </source>
</evidence>
<comment type="caution">
    <text evidence="2">The sequence shown here is derived from an EMBL/GenBank/DDBJ whole genome shotgun (WGS) entry which is preliminary data.</text>
</comment>
<sequence length="83" mass="9353">MSLRETIYSAGPPPVFGTRALGLFLGMHLTLPYVRHNLPQELLAEVYGLFVFGGVVGGACRLVEVVVVRWSLRRPVWMRLRMV</sequence>
<gene>
    <name evidence="2" type="ORF">BKH20_12510</name>
</gene>
<evidence type="ECO:0000256" key="1">
    <source>
        <dbReference type="SAM" id="Phobius"/>
    </source>
</evidence>
<name>A0A1Q8WJ43_9ACTO</name>
<dbReference type="EMBL" id="MSKS01000052">
    <property type="protein sequence ID" value="OLO66272.1"/>
    <property type="molecule type" value="Genomic_DNA"/>
</dbReference>
<accession>A0A1Q8WJ43</accession>
<keyword evidence="1" id="KW-0812">Transmembrane</keyword>
<keyword evidence="1" id="KW-0472">Membrane</keyword>